<dbReference type="PROSITE" id="PS50885">
    <property type="entry name" value="HAMP"/>
    <property type="match status" value="1"/>
</dbReference>
<dbReference type="SMART" id="SM00283">
    <property type="entry name" value="MA"/>
    <property type="match status" value="1"/>
</dbReference>
<dbReference type="PROSITE" id="PS50111">
    <property type="entry name" value="CHEMOTAXIS_TRANSDUC_2"/>
    <property type="match status" value="1"/>
</dbReference>
<dbReference type="SUPFAM" id="SSF58104">
    <property type="entry name" value="Methyl-accepting chemotaxis protein (MCP) signaling domain"/>
    <property type="match status" value="1"/>
</dbReference>
<reference evidence="12 13" key="1">
    <citation type="submission" date="2018-03" db="EMBL/GenBank/DDBJ databases">
        <title>Aerobic endospore-forming bacteria genome sequencing and assembly.</title>
        <authorList>
            <person name="Cavalcante D.A."/>
            <person name="Driks A."/>
            <person name="Putonti C."/>
            <person name="De-Souza M.T."/>
        </authorList>
    </citation>
    <scope>NUCLEOTIDE SEQUENCE [LARGE SCALE GENOMIC DNA]</scope>
    <source>
        <strain evidence="12 13">SDF0037</strain>
    </source>
</reference>
<evidence type="ECO:0000256" key="7">
    <source>
        <dbReference type="ARBA" id="ARBA00029447"/>
    </source>
</evidence>
<organism evidence="12 13">
    <name type="scientific">Lysinibacillus sphaericus</name>
    <name type="common">Bacillus sphaericus</name>
    <dbReference type="NCBI Taxonomy" id="1421"/>
    <lineage>
        <taxon>Bacteria</taxon>
        <taxon>Bacillati</taxon>
        <taxon>Bacillota</taxon>
        <taxon>Bacilli</taxon>
        <taxon>Bacillales</taxon>
        <taxon>Bacillaceae</taxon>
        <taxon>Lysinibacillus</taxon>
    </lineage>
</organism>
<gene>
    <name evidence="12" type="ORF">C7Y47_20410</name>
</gene>
<comment type="similarity">
    <text evidence="7">Belongs to the methyl-accepting chemotaxis (MCP) protein family.</text>
</comment>
<dbReference type="GO" id="GO:0007165">
    <property type="term" value="P:signal transduction"/>
    <property type="evidence" value="ECO:0007669"/>
    <property type="project" value="UniProtKB-KW"/>
</dbReference>
<dbReference type="InterPro" id="IPR003660">
    <property type="entry name" value="HAMP_dom"/>
</dbReference>
<evidence type="ECO:0000256" key="8">
    <source>
        <dbReference type="PROSITE-ProRule" id="PRU00284"/>
    </source>
</evidence>
<dbReference type="AlphaFoldDB" id="A0A544U986"/>
<dbReference type="Gene3D" id="1.10.287.950">
    <property type="entry name" value="Methyl-accepting chemotaxis protein"/>
    <property type="match status" value="1"/>
</dbReference>
<dbReference type="OrthoDB" id="9814363at2"/>
<comment type="subcellular location">
    <subcellularLocation>
        <location evidence="1">Cell membrane</location>
        <topology evidence="1">Multi-pass membrane protein</topology>
    </subcellularLocation>
</comment>
<evidence type="ECO:0000256" key="2">
    <source>
        <dbReference type="ARBA" id="ARBA00022475"/>
    </source>
</evidence>
<dbReference type="EMBL" id="SADV01000025">
    <property type="protein sequence ID" value="TQR28660.1"/>
    <property type="molecule type" value="Genomic_DNA"/>
</dbReference>
<dbReference type="Gene3D" id="6.10.340.10">
    <property type="match status" value="1"/>
</dbReference>
<dbReference type="CDD" id="cd11386">
    <property type="entry name" value="MCP_signal"/>
    <property type="match status" value="1"/>
</dbReference>
<keyword evidence="4 9" id="KW-1133">Transmembrane helix</keyword>
<feature type="transmembrane region" description="Helical" evidence="9">
    <location>
        <begin position="34"/>
        <end position="52"/>
    </location>
</feature>
<sequence>MFNKLGLFFIHNIPNKYEKGEKNLLRTFKISTKFNLLLVGVILFLSVMIGFVSHIQVKQIMRNNFVQSITHISKVGYMLLEERFKGDWAIQDGELYKGDTKIVNQEAFVDEVGESIDGGVTIFQGSKGLITNLKLNGERLVGKDADPKVVENVMNKGETFIGEADVVGTKYLTLYAPIKDANGDIIGMWFVGETIDGINTIIFTFIGKLLIVLFIGAIIAILGSFLFTRAFVKPLREINNQLRDIADGEGDLTKQLQINSKDEAGELAQSFNKMLTSFKVLMQQIAQSSKQVDVSSDGLTTKSQQTADMTRQLTSTLEDIADGSKTTLQSTSDSLTAMQEMAIGIQQVAKTASTVSDAADLMSDEVAQGNDSLNRVLHQMTIINESSGNVEAQVRILGDQSQQIGNIVDVITSIADQTNLLALNAAIEAARAGEQGKGFVVVADEVRKLAEQSKESADQIATLIHSIQNDTANVISAISSNSKEAASGMDVVDDTKLAFHKIMQSIKGVSTQLHDISAVTEQMSASVEEVTASTEAMARIASKATESTEYVTLTAKEQLAFIDNMASSAKEMAQQADELQSLLKKFQY</sequence>
<evidence type="ECO:0000313" key="13">
    <source>
        <dbReference type="Proteomes" id="UP000317944"/>
    </source>
</evidence>
<keyword evidence="2" id="KW-1003">Cell membrane</keyword>
<accession>A0A544U986</accession>
<name>A0A544U986_LYSSH</name>
<feature type="domain" description="Methyl-accepting transducer" evidence="10">
    <location>
        <begin position="302"/>
        <end position="538"/>
    </location>
</feature>
<evidence type="ECO:0000259" key="11">
    <source>
        <dbReference type="PROSITE" id="PS50885"/>
    </source>
</evidence>
<evidence type="ECO:0000256" key="3">
    <source>
        <dbReference type="ARBA" id="ARBA00022692"/>
    </source>
</evidence>
<evidence type="ECO:0000313" key="12">
    <source>
        <dbReference type="EMBL" id="TQR28660.1"/>
    </source>
</evidence>
<proteinExistence type="inferred from homology"/>
<dbReference type="SUPFAM" id="SSF103190">
    <property type="entry name" value="Sensory domain-like"/>
    <property type="match status" value="1"/>
</dbReference>
<evidence type="ECO:0000256" key="5">
    <source>
        <dbReference type="ARBA" id="ARBA00023136"/>
    </source>
</evidence>
<keyword evidence="6 8" id="KW-0807">Transducer</keyword>
<dbReference type="CDD" id="cd06225">
    <property type="entry name" value="HAMP"/>
    <property type="match status" value="1"/>
</dbReference>
<evidence type="ECO:0000256" key="9">
    <source>
        <dbReference type="SAM" id="Phobius"/>
    </source>
</evidence>
<dbReference type="InterPro" id="IPR029151">
    <property type="entry name" value="Sensor-like_sf"/>
</dbReference>
<dbReference type="GO" id="GO:0005886">
    <property type="term" value="C:plasma membrane"/>
    <property type="evidence" value="ECO:0007669"/>
    <property type="project" value="UniProtKB-SubCell"/>
</dbReference>
<dbReference type="Pfam" id="PF17202">
    <property type="entry name" value="sCache_3_3"/>
    <property type="match status" value="1"/>
</dbReference>
<dbReference type="PANTHER" id="PTHR32089:SF112">
    <property type="entry name" value="LYSOZYME-LIKE PROTEIN-RELATED"/>
    <property type="match status" value="1"/>
</dbReference>
<evidence type="ECO:0000256" key="6">
    <source>
        <dbReference type="ARBA" id="ARBA00023224"/>
    </source>
</evidence>
<dbReference type="SMART" id="SM00304">
    <property type="entry name" value="HAMP"/>
    <property type="match status" value="1"/>
</dbReference>
<feature type="domain" description="HAMP" evidence="11">
    <location>
        <begin position="229"/>
        <end position="283"/>
    </location>
</feature>
<dbReference type="InterPro" id="IPR004089">
    <property type="entry name" value="MCPsignal_dom"/>
</dbReference>
<dbReference type="PANTHER" id="PTHR32089">
    <property type="entry name" value="METHYL-ACCEPTING CHEMOTAXIS PROTEIN MCPB"/>
    <property type="match status" value="1"/>
</dbReference>
<dbReference type="Proteomes" id="UP000317944">
    <property type="component" value="Unassembled WGS sequence"/>
</dbReference>
<dbReference type="Pfam" id="PF00015">
    <property type="entry name" value="MCPsignal"/>
    <property type="match status" value="1"/>
</dbReference>
<comment type="caution">
    <text evidence="12">The sequence shown here is derived from an EMBL/GenBank/DDBJ whole genome shotgun (WGS) entry which is preliminary data.</text>
</comment>
<evidence type="ECO:0000259" key="10">
    <source>
        <dbReference type="PROSITE" id="PS50111"/>
    </source>
</evidence>
<keyword evidence="5 9" id="KW-0472">Membrane</keyword>
<dbReference type="InterPro" id="IPR033463">
    <property type="entry name" value="sCache_3"/>
</dbReference>
<protein>
    <submittedName>
        <fullName evidence="12">Methyl-accepting chemotaxis protein</fullName>
    </submittedName>
</protein>
<evidence type="ECO:0000256" key="1">
    <source>
        <dbReference type="ARBA" id="ARBA00004651"/>
    </source>
</evidence>
<evidence type="ECO:0000256" key="4">
    <source>
        <dbReference type="ARBA" id="ARBA00022989"/>
    </source>
</evidence>
<dbReference type="Pfam" id="PF00672">
    <property type="entry name" value="HAMP"/>
    <property type="match status" value="1"/>
</dbReference>
<feature type="transmembrane region" description="Helical" evidence="9">
    <location>
        <begin position="209"/>
        <end position="232"/>
    </location>
</feature>
<keyword evidence="3 9" id="KW-0812">Transmembrane</keyword>